<reference evidence="3 4" key="1">
    <citation type="submission" date="2015-11" db="EMBL/GenBank/DDBJ databases">
        <title>Sequence of Pedobacter ginsenosidimutans.</title>
        <authorList>
            <person name="Carson E."/>
            <person name="Keyser V."/>
            <person name="Newman J."/>
            <person name="Miller J."/>
        </authorList>
    </citation>
    <scope>NUCLEOTIDE SEQUENCE [LARGE SCALE GENOMIC DNA]</scope>
    <source>
        <strain evidence="3 4">KACC 14530</strain>
    </source>
</reference>
<dbReference type="PANTHER" id="PTHR34220:SF7">
    <property type="entry name" value="SENSOR HISTIDINE KINASE YPDA"/>
    <property type="match status" value="1"/>
</dbReference>
<dbReference type="PANTHER" id="PTHR34220">
    <property type="entry name" value="SENSOR HISTIDINE KINASE YPDA"/>
    <property type="match status" value="1"/>
</dbReference>
<accession>A0A0T5VUB5</accession>
<evidence type="ECO:0000313" key="3">
    <source>
        <dbReference type="EMBL" id="KRT17124.1"/>
    </source>
</evidence>
<organism evidence="3 4">
    <name type="scientific">Pedobacter ginsenosidimutans</name>
    <dbReference type="NCBI Taxonomy" id="687842"/>
    <lineage>
        <taxon>Bacteria</taxon>
        <taxon>Pseudomonadati</taxon>
        <taxon>Bacteroidota</taxon>
        <taxon>Sphingobacteriia</taxon>
        <taxon>Sphingobacteriales</taxon>
        <taxon>Sphingobacteriaceae</taxon>
        <taxon>Pedobacter</taxon>
    </lineage>
</organism>
<dbReference type="InterPro" id="IPR010559">
    <property type="entry name" value="Sig_transdc_His_kin_internal"/>
</dbReference>
<dbReference type="EMBL" id="LMZQ01000003">
    <property type="protein sequence ID" value="KRT17124.1"/>
    <property type="molecule type" value="Genomic_DNA"/>
</dbReference>
<dbReference type="GO" id="GO:0000155">
    <property type="term" value="F:phosphorelay sensor kinase activity"/>
    <property type="evidence" value="ECO:0007669"/>
    <property type="project" value="InterPro"/>
</dbReference>
<protein>
    <recommendedName>
        <fullName evidence="2">Signal transduction histidine kinase internal region domain-containing protein</fullName>
    </recommendedName>
</protein>
<feature type="transmembrane region" description="Helical" evidence="1">
    <location>
        <begin position="6"/>
        <end position="27"/>
    </location>
</feature>
<gene>
    <name evidence="3" type="ORF">ASU31_05470</name>
</gene>
<sequence length="370" mass="42652">MLKKLNFRIIIQVIAAIFLLSLPLLLVSDQNIKYILTTSGLAQYLLFCLIFIAIYFTHALYLFPKLYGKSRYVLYLFGLMVILAGILGLRPFDKFIFQNRKFVERPATFYRPPMPPDLKQIPPFNGKPFPGGHQRGSKTGPRIDVASVFLFFLTIIISFTKETNKQLSLTTQRALSAEAEKAQAELSFLKAQVNPHFLFNTLNNIYTLAVIKDANTAPSIMKLSNIMRYITDETRHDFVSLQQELDCVTDFIDLQKLRLTQKTTLLFELEGDFENKKIAPLILMAFIENVFKYGISNHNRNKLIIKIFSRQNSLILFCQNTLYPDKINTERSGIGLKNTQQRLNYLYKNRHILSVDNSNNLFTINLTIQL</sequence>
<evidence type="ECO:0000256" key="1">
    <source>
        <dbReference type="SAM" id="Phobius"/>
    </source>
</evidence>
<dbReference type="Pfam" id="PF06580">
    <property type="entry name" value="His_kinase"/>
    <property type="match status" value="1"/>
</dbReference>
<feature type="transmembrane region" description="Helical" evidence="1">
    <location>
        <begin position="72"/>
        <end position="92"/>
    </location>
</feature>
<feature type="domain" description="Signal transduction histidine kinase internal region" evidence="2">
    <location>
        <begin position="184"/>
        <end position="262"/>
    </location>
</feature>
<keyword evidence="1" id="KW-0472">Membrane</keyword>
<dbReference type="GO" id="GO:0016020">
    <property type="term" value="C:membrane"/>
    <property type="evidence" value="ECO:0007669"/>
    <property type="project" value="InterPro"/>
</dbReference>
<keyword evidence="1" id="KW-0812">Transmembrane</keyword>
<dbReference type="Proteomes" id="UP000051950">
    <property type="component" value="Unassembled WGS sequence"/>
</dbReference>
<proteinExistence type="predicted"/>
<evidence type="ECO:0000313" key="4">
    <source>
        <dbReference type="Proteomes" id="UP000051950"/>
    </source>
</evidence>
<dbReference type="InterPro" id="IPR050640">
    <property type="entry name" value="Bact_2-comp_sensor_kinase"/>
</dbReference>
<dbReference type="OrthoDB" id="9792992at2"/>
<keyword evidence="1" id="KW-1133">Transmembrane helix</keyword>
<comment type="caution">
    <text evidence="3">The sequence shown here is derived from an EMBL/GenBank/DDBJ whole genome shotgun (WGS) entry which is preliminary data.</text>
</comment>
<keyword evidence="4" id="KW-1185">Reference proteome</keyword>
<evidence type="ECO:0000259" key="2">
    <source>
        <dbReference type="Pfam" id="PF06580"/>
    </source>
</evidence>
<dbReference type="AlphaFoldDB" id="A0A0T5VUB5"/>
<dbReference type="STRING" id="687842.ASU31_05470"/>
<feature type="transmembrane region" description="Helical" evidence="1">
    <location>
        <begin position="34"/>
        <end position="60"/>
    </location>
</feature>
<name>A0A0T5VUB5_9SPHI</name>